<dbReference type="InterPro" id="IPR017853">
    <property type="entry name" value="GH"/>
</dbReference>
<dbReference type="GO" id="GO:0016052">
    <property type="term" value="P:carbohydrate catabolic process"/>
    <property type="evidence" value="ECO:0007669"/>
    <property type="project" value="InterPro"/>
</dbReference>
<gene>
    <name evidence="11" type="ORF">FD09_GL000278</name>
</gene>
<feature type="domain" description="Glycosyl hydrolase family 36 C-terminal" evidence="9">
    <location>
        <begin position="652"/>
        <end position="740"/>
    </location>
</feature>
<dbReference type="PANTHER" id="PTHR43053:SF3">
    <property type="entry name" value="ALPHA-GALACTOSIDASE C-RELATED"/>
    <property type="match status" value="1"/>
</dbReference>
<dbReference type="Pfam" id="PF16874">
    <property type="entry name" value="Glyco_hydro_36C"/>
    <property type="match status" value="1"/>
</dbReference>
<dbReference type="GO" id="GO:0004557">
    <property type="term" value="F:alpha-galactosidase activity"/>
    <property type="evidence" value="ECO:0007669"/>
    <property type="project" value="UniProtKB-UniRule"/>
</dbReference>
<dbReference type="Gene3D" id="2.60.40.1180">
    <property type="entry name" value="Golgi alpha-mannosidase II"/>
    <property type="match status" value="1"/>
</dbReference>
<evidence type="ECO:0000256" key="6">
    <source>
        <dbReference type="PIRNR" id="PIRNR005536"/>
    </source>
</evidence>
<evidence type="ECO:0000256" key="3">
    <source>
        <dbReference type="ARBA" id="ARBA00012755"/>
    </source>
</evidence>
<dbReference type="FunFam" id="3.20.20.70:FF:000118">
    <property type="entry name" value="Alpha-galactosidase"/>
    <property type="match status" value="1"/>
</dbReference>
<feature type="domain" description="Glycosyl hydrolase family 36 N-terminal" evidence="10">
    <location>
        <begin position="27"/>
        <end position="284"/>
    </location>
</feature>
<feature type="binding site" evidence="8">
    <location>
        <position position="442"/>
    </location>
    <ligand>
        <name>substrate</name>
    </ligand>
</feature>
<evidence type="ECO:0000256" key="2">
    <source>
        <dbReference type="ARBA" id="ARBA00006202"/>
    </source>
</evidence>
<dbReference type="Pfam" id="PF02065">
    <property type="entry name" value="Melibiase"/>
    <property type="match status" value="1"/>
</dbReference>
<dbReference type="InterPro" id="IPR031704">
    <property type="entry name" value="Glyco_hydro_36_N"/>
</dbReference>
<dbReference type="Proteomes" id="UP000051330">
    <property type="component" value="Unassembled WGS sequence"/>
</dbReference>
<evidence type="ECO:0000256" key="7">
    <source>
        <dbReference type="PIRSR" id="PIRSR005536-1"/>
    </source>
</evidence>
<dbReference type="OrthoDB" id="9758822at2"/>
<evidence type="ECO:0000259" key="10">
    <source>
        <dbReference type="Pfam" id="PF16875"/>
    </source>
</evidence>
<dbReference type="Pfam" id="PF16875">
    <property type="entry name" value="Glyco_hydro_36N"/>
    <property type="match status" value="1"/>
</dbReference>
<dbReference type="Gene3D" id="3.20.20.70">
    <property type="entry name" value="Aldolase class I"/>
    <property type="match status" value="1"/>
</dbReference>
<dbReference type="SUPFAM" id="SSF51445">
    <property type="entry name" value="(Trans)glycosidases"/>
    <property type="match status" value="1"/>
</dbReference>
<dbReference type="InterPro" id="IPR000111">
    <property type="entry name" value="Glyco_hydro_27/36_CS"/>
</dbReference>
<dbReference type="AlphaFoldDB" id="A0A0R1N3B5"/>
<sequence>MLDVYDNRIFHLHNDQISYALHVLPNGQLGHLYFGAPMHGSQADWQYLIDSGSKSGGTAKFSADSDFTLADTAQEYPVWGTTDYRQGALAISQGQTPLYPDFQYDHYQVLRGKKRDLGFPRTFGEDDEVETLQITLVDHVLALRLVQSYSLFQDQAVIVRSQTITNESDQAVMLDRMLSSSLDLPQGQFEFVHLSGTWARERQVKTQNLVQGRAVIESLRGASSHQQNPFVALQRDHADLNHGEVFGMNLVYSGNFIAEAEVNEWAQTRMMIGIHPTSFTWKLAPTDSFSTPEAVLSYSDQGLSGLGTVNTRFIRRHIIAPRWQNRPRPIVLNSWEAAYFDLTEEKLTTLLNAAEEVGIECFAVDDGWFGQRDDDRSSLGDWVTDKKKFPQGIKRFSETVHDHGLLFGLWFEPEMVSPGSQLIKAHPDWVVRPDKGRYSIARGQYVLDFANPAVVANVFNQMKAVIQAARVDYVKWDMNRNITEAFSPYLQQQDRPQNEFFHRYMMGVYQLYQLLLTEFPDLLIEGCAGGGGRFDLGILYYSPQIWVSDNSDAIARLSIQSGTALGYPLEAMSNHVTAVPNHQMQRITPLATRYNVAQFGTLGYELDLTKLTAPELATVKKQITWYKQQRPLVWQGAFQQLQAPAFGDKNTVAWTITSPDQEHIRVGFFRILADVAGRSVDFLKIPSADPTTQYCIDETGSVVSGDVLRRVGLRLPYQFNGANQTEAVLQGDFQSAVIELTAVKKVSN</sequence>
<dbReference type="PIRSF" id="PIRSF005536">
    <property type="entry name" value="Agal"/>
    <property type="match status" value="1"/>
</dbReference>
<feature type="binding site" evidence="8">
    <location>
        <begin position="475"/>
        <end position="479"/>
    </location>
    <ligand>
        <name>substrate</name>
    </ligand>
</feature>
<dbReference type="Gene3D" id="2.70.98.60">
    <property type="entry name" value="alpha-galactosidase from lactobacil brevis"/>
    <property type="match status" value="1"/>
</dbReference>
<dbReference type="PATRIC" id="fig|1423792.3.peg.283"/>
<dbReference type="InterPro" id="IPR031705">
    <property type="entry name" value="Glyco_hydro_36_C"/>
</dbReference>
<dbReference type="EC" id="3.2.1.22" evidence="3 6"/>
<reference evidence="11 12" key="1">
    <citation type="journal article" date="2015" name="Genome Announc.">
        <title>Expanding the biotechnology potential of lactobacilli through comparative genomics of 213 strains and associated genera.</title>
        <authorList>
            <person name="Sun Z."/>
            <person name="Harris H.M."/>
            <person name="McCann A."/>
            <person name="Guo C."/>
            <person name="Argimon S."/>
            <person name="Zhang W."/>
            <person name="Yang X."/>
            <person name="Jeffery I.B."/>
            <person name="Cooney J.C."/>
            <person name="Kagawa T.F."/>
            <person name="Liu W."/>
            <person name="Song Y."/>
            <person name="Salvetti E."/>
            <person name="Wrobel A."/>
            <person name="Rasinkangas P."/>
            <person name="Parkhill J."/>
            <person name="Rea M.C."/>
            <person name="O'Sullivan O."/>
            <person name="Ritari J."/>
            <person name="Douillard F.P."/>
            <person name="Paul Ross R."/>
            <person name="Yang R."/>
            <person name="Briner A.E."/>
            <person name="Felis G.E."/>
            <person name="de Vos W.M."/>
            <person name="Barrangou R."/>
            <person name="Klaenhammer T.R."/>
            <person name="Caufield P.W."/>
            <person name="Cui Y."/>
            <person name="Zhang H."/>
            <person name="O'Toole P.W."/>
        </authorList>
    </citation>
    <scope>NUCLEOTIDE SEQUENCE [LARGE SCALE GENOMIC DNA]</scope>
    <source>
        <strain evidence="11 12">DSM 12744</strain>
    </source>
</reference>
<dbReference type="PRINTS" id="PR00743">
    <property type="entry name" value="GLHYDRLASE36"/>
</dbReference>
<feature type="binding site" evidence="8">
    <location>
        <position position="198"/>
    </location>
    <ligand>
        <name>substrate</name>
    </ligand>
</feature>
<feature type="active site" description="Proton donor" evidence="7">
    <location>
        <position position="549"/>
    </location>
</feature>
<keyword evidence="5 6" id="KW-0326">Glycosidase</keyword>
<keyword evidence="4 6" id="KW-0378">Hydrolase</keyword>
<dbReference type="CDD" id="cd14791">
    <property type="entry name" value="GH36"/>
    <property type="match status" value="1"/>
</dbReference>
<feature type="binding site" evidence="8">
    <location>
        <position position="549"/>
    </location>
    <ligand>
        <name>substrate</name>
    </ligand>
</feature>
<keyword evidence="12" id="KW-1185">Reference proteome</keyword>
<dbReference type="STRING" id="1423792.FD09_GL000278"/>
<evidence type="ECO:0000259" key="9">
    <source>
        <dbReference type="Pfam" id="PF16874"/>
    </source>
</evidence>
<evidence type="ECO:0000256" key="4">
    <source>
        <dbReference type="ARBA" id="ARBA00022801"/>
    </source>
</evidence>
<feature type="binding site" evidence="8">
    <location>
        <begin position="365"/>
        <end position="366"/>
    </location>
    <ligand>
        <name>substrate</name>
    </ligand>
</feature>
<dbReference type="InterPro" id="IPR013780">
    <property type="entry name" value="Glyco_hydro_b"/>
</dbReference>
<comment type="caution">
    <text evidence="11">The sequence shown here is derived from an EMBL/GenBank/DDBJ whole genome shotgun (WGS) entry which is preliminary data.</text>
</comment>
<name>A0A0R1N3B5_9LACO</name>
<dbReference type="InterPro" id="IPR038417">
    <property type="entry name" value="Alpga-gal_N_sf"/>
</dbReference>
<protein>
    <recommendedName>
        <fullName evidence="3 6">Alpha-galactosidase</fullName>
        <ecNumber evidence="3 6">3.2.1.22</ecNumber>
    </recommendedName>
</protein>
<dbReference type="InterPro" id="IPR050985">
    <property type="entry name" value="Alpha-glycosidase_related"/>
</dbReference>
<evidence type="ECO:0000313" key="12">
    <source>
        <dbReference type="Proteomes" id="UP000051330"/>
    </source>
</evidence>
<evidence type="ECO:0000256" key="5">
    <source>
        <dbReference type="ARBA" id="ARBA00023295"/>
    </source>
</evidence>
<comment type="similarity">
    <text evidence="2">Belongs to the glycosyl hydrolase 36 family.</text>
</comment>
<comment type="catalytic activity">
    <reaction evidence="1 6">
        <text>Hydrolysis of terminal, non-reducing alpha-D-galactose residues in alpha-D-galactosides, including galactose oligosaccharides, galactomannans and galactolipids.</text>
        <dbReference type="EC" id="3.2.1.22"/>
    </reaction>
</comment>
<feature type="active site" description="Nucleophile" evidence="7">
    <location>
        <position position="477"/>
    </location>
</feature>
<accession>A0A0R1N3B5</accession>
<evidence type="ECO:0000256" key="1">
    <source>
        <dbReference type="ARBA" id="ARBA00001255"/>
    </source>
</evidence>
<dbReference type="PANTHER" id="PTHR43053">
    <property type="entry name" value="GLYCOSIDASE FAMILY 31"/>
    <property type="match status" value="1"/>
</dbReference>
<dbReference type="InterPro" id="IPR013785">
    <property type="entry name" value="Aldolase_TIM"/>
</dbReference>
<dbReference type="InterPro" id="IPR002252">
    <property type="entry name" value="Glyco_hydro_36"/>
</dbReference>
<feature type="binding site" evidence="8">
    <location>
        <position position="527"/>
    </location>
    <ligand>
        <name>substrate</name>
    </ligand>
</feature>
<evidence type="ECO:0000256" key="8">
    <source>
        <dbReference type="PIRSR" id="PIRSR005536-2"/>
    </source>
</evidence>
<proteinExistence type="inferred from homology"/>
<dbReference type="RefSeq" id="WP_057817492.1">
    <property type="nucleotide sequence ID" value="NZ_AZEC01000001.1"/>
</dbReference>
<dbReference type="PROSITE" id="PS00512">
    <property type="entry name" value="ALPHA_GALACTOSIDASE"/>
    <property type="match status" value="1"/>
</dbReference>
<evidence type="ECO:0000313" key="11">
    <source>
        <dbReference type="EMBL" id="KRL14625.1"/>
    </source>
</evidence>
<dbReference type="EMBL" id="AZEC01000001">
    <property type="protein sequence ID" value="KRL14625.1"/>
    <property type="molecule type" value="Genomic_DNA"/>
</dbReference>
<organism evidence="11 12">
    <name type="scientific">Schleiferilactobacillus perolens DSM 12744</name>
    <dbReference type="NCBI Taxonomy" id="1423792"/>
    <lineage>
        <taxon>Bacteria</taxon>
        <taxon>Bacillati</taxon>
        <taxon>Bacillota</taxon>
        <taxon>Bacilli</taxon>
        <taxon>Lactobacillales</taxon>
        <taxon>Lactobacillaceae</taxon>
        <taxon>Schleiferilactobacillus</taxon>
    </lineage>
</organism>